<protein>
    <submittedName>
        <fullName evidence="1">Uncharacterized protein</fullName>
    </submittedName>
</protein>
<gene>
    <name evidence="1" type="ORF">OOU_Y34scaffold00552g81</name>
</gene>
<accession>A0AA97NXI9</accession>
<evidence type="ECO:0000313" key="1">
    <source>
        <dbReference type="EMBL" id="ELQ38126.1"/>
    </source>
</evidence>
<dbReference type="EMBL" id="JH793052">
    <property type="protein sequence ID" value="ELQ38126.1"/>
    <property type="molecule type" value="Genomic_DNA"/>
</dbReference>
<organism evidence="1">
    <name type="scientific">Pyricularia oryzae (strain Y34)</name>
    <name type="common">Rice blast fungus</name>
    <name type="synonym">Magnaporthe oryzae</name>
    <dbReference type="NCBI Taxonomy" id="1143189"/>
    <lineage>
        <taxon>Eukaryota</taxon>
        <taxon>Fungi</taxon>
        <taxon>Dikarya</taxon>
        <taxon>Ascomycota</taxon>
        <taxon>Pezizomycotina</taxon>
        <taxon>Sordariomycetes</taxon>
        <taxon>Sordariomycetidae</taxon>
        <taxon>Magnaporthales</taxon>
        <taxon>Pyriculariaceae</taxon>
        <taxon>Pyricularia</taxon>
    </lineage>
</organism>
<sequence length="151" mass="16986">MSIDRQAGSLQVRRFVTTWVHKAKGHWQYLHVHIKTRNIRKPVIPPIRMPVQGRIDHPSVCGTRNHFRISMMSEPKIIVVVGLIPHRLLYSGYAEAWSGFPYCKHEPLSMRPPRAQTDDDTGGSSNFLQSEMSATSALCRTAKGAGPNMPV</sequence>
<reference evidence="1" key="1">
    <citation type="journal article" date="2012" name="PLoS Genet.">
        <title>Comparative analysis of the genomes of two field isolates of the rice blast fungus Magnaporthe oryzae.</title>
        <authorList>
            <person name="Xue M."/>
            <person name="Yang J."/>
            <person name="Li Z."/>
            <person name="Hu S."/>
            <person name="Yao N."/>
            <person name="Dean R.A."/>
            <person name="Zhao W."/>
            <person name="Shen M."/>
            <person name="Zhang H."/>
            <person name="Li C."/>
            <person name="Liu L."/>
            <person name="Cao L."/>
            <person name="Xu X."/>
            <person name="Xing Y."/>
            <person name="Hsiang T."/>
            <person name="Zhang Z."/>
            <person name="Xu J.R."/>
            <person name="Peng Y.L."/>
        </authorList>
    </citation>
    <scope>NUCLEOTIDE SEQUENCE</scope>
    <source>
        <strain evidence="1">Y34</strain>
    </source>
</reference>
<name>A0AA97NXI9_PYRO3</name>
<dbReference type="AlphaFoldDB" id="A0AA97NXI9"/>
<proteinExistence type="predicted"/>
<dbReference type="Proteomes" id="UP000011086">
    <property type="component" value="Unassembled WGS sequence"/>
</dbReference>